<evidence type="ECO:0000256" key="2">
    <source>
        <dbReference type="ARBA" id="ARBA00023125"/>
    </source>
</evidence>
<dbReference type="Proteomes" id="UP000184513">
    <property type="component" value="Unassembled WGS sequence"/>
</dbReference>
<gene>
    <name evidence="5" type="ORF">SAMN04488057_11226</name>
</gene>
<dbReference type="OrthoDB" id="9803764at2"/>
<dbReference type="PRINTS" id="PR00032">
    <property type="entry name" value="HTHARAC"/>
</dbReference>
<evidence type="ECO:0000313" key="5">
    <source>
        <dbReference type="EMBL" id="SHN22883.1"/>
    </source>
</evidence>
<dbReference type="RefSeq" id="WP_073096077.1">
    <property type="nucleotide sequence ID" value="NZ_FRCY01000012.1"/>
</dbReference>
<dbReference type="SUPFAM" id="SSF46689">
    <property type="entry name" value="Homeodomain-like"/>
    <property type="match status" value="2"/>
</dbReference>
<dbReference type="PANTHER" id="PTHR43280:SF28">
    <property type="entry name" value="HTH-TYPE TRANSCRIPTIONAL ACTIVATOR RHAS"/>
    <property type="match status" value="1"/>
</dbReference>
<name>A0A1M7PYV3_9BACT</name>
<keyword evidence="2 5" id="KW-0238">DNA-binding</keyword>
<dbReference type="PANTHER" id="PTHR43280">
    <property type="entry name" value="ARAC-FAMILY TRANSCRIPTIONAL REGULATOR"/>
    <property type="match status" value="1"/>
</dbReference>
<dbReference type="Pfam" id="PF12833">
    <property type="entry name" value="HTH_18"/>
    <property type="match status" value="1"/>
</dbReference>
<dbReference type="SUPFAM" id="SSF52317">
    <property type="entry name" value="Class I glutamine amidotransferase-like"/>
    <property type="match status" value="1"/>
</dbReference>
<dbReference type="PROSITE" id="PS01124">
    <property type="entry name" value="HTH_ARAC_FAMILY_2"/>
    <property type="match status" value="1"/>
</dbReference>
<dbReference type="InterPro" id="IPR018060">
    <property type="entry name" value="HTH_AraC"/>
</dbReference>
<dbReference type="InterPro" id="IPR002818">
    <property type="entry name" value="DJ-1/PfpI"/>
</dbReference>
<dbReference type="GO" id="GO:0043565">
    <property type="term" value="F:sequence-specific DNA binding"/>
    <property type="evidence" value="ECO:0007669"/>
    <property type="project" value="InterPro"/>
</dbReference>
<dbReference type="AlphaFoldDB" id="A0A1M7PYV3"/>
<evidence type="ECO:0000256" key="1">
    <source>
        <dbReference type="ARBA" id="ARBA00023015"/>
    </source>
</evidence>
<dbReference type="GO" id="GO:0003700">
    <property type="term" value="F:DNA-binding transcription factor activity"/>
    <property type="evidence" value="ECO:0007669"/>
    <property type="project" value="InterPro"/>
</dbReference>
<dbReference type="Gene3D" id="1.10.10.60">
    <property type="entry name" value="Homeodomain-like"/>
    <property type="match status" value="2"/>
</dbReference>
<evidence type="ECO:0000259" key="4">
    <source>
        <dbReference type="PROSITE" id="PS01124"/>
    </source>
</evidence>
<dbReference type="InterPro" id="IPR009057">
    <property type="entry name" value="Homeodomain-like_sf"/>
</dbReference>
<dbReference type="InterPro" id="IPR020449">
    <property type="entry name" value="Tscrpt_reg_AraC-type_HTH"/>
</dbReference>
<keyword evidence="1" id="KW-0805">Transcription regulation</keyword>
<keyword evidence="6" id="KW-1185">Reference proteome</keyword>
<dbReference type="STRING" id="388280.SAMN04488057_11226"/>
<evidence type="ECO:0000256" key="3">
    <source>
        <dbReference type="ARBA" id="ARBA00023163"/>
    </source>
</evidence>
<evidence type="ECO:0000313" key="6">
    <source>
        <dbReference type="Proteomes" id="UP000184513"/>
    </source>
</evidence>
<sequence>MKHVSILLLHGVNLAGMENARQGFLEANAYLEQQGQSAIFNVELVGLERKVCLNHYTIEADSLLHEVQKTDLILIPPVQQHLTAEAIKKNQGFCPWIRNNRDKGAQVASLCLGAFILGSTGLLNGRSCVTHWRAAADFQKLFPEINLVPDKILTDEDGIYTGGGAFSSANLILYLIEKYVGKEAAIYCSKIFQIDMGRTSQSPFIIFSGQKDHADERIKQVQHFIESHYQEKMTVEELCGRFNLVRRTMERRFKKATSNTVVEYIQRVKVEGAKRELENGHKTVYEIMFDVGYTDTKAFRNVFRKYSGMSPADYRLKHVRTGTSPV</sequence>
<reference evidence="5 6" key="1">
    <citation type="submission" date="2016-11" db="EMBL/GenBank/DDBJ databases">
        <authorList>
            <person name="Jaros S."/>
            <person name="Januszkiewicz K."/>
            <person name="Wedrychowicz H."/>
        </authorList>
    </citation>
    <scope>NUCLEOTIDE SEQUENCE [LARGE SCALE GENOMIC DNA]</scope>
    <source>
        <strain evidence="5 6">CGMCC 1.6102</strain>
    </source>
</reference>
<protein>
    <submittedName>
        <fullName evidence="5">Transcriptional regulator GlxA family, contains an amidase domain and an AraC-type DNA-binding HTH domain</fullName>
    </submittedName>
</protein>
<dbReference type="Gene3D" id="3.40.50.880">
    <property type="match status" value="1"/>
</dbReference>
<accession>A0A1M7PYV3</accession>
<proteinExistence type="predicted"/>
<organism evidence="5 6">
    <name type="scientific">Cyclobacterium lianum</name>
    <dbReference type="NCBI Taxonomy" id="388280"/>
    <lineage>
        <taxon>Bacteria</taxon>
        <taxon>Pseudomonadati</taxon>
        <taxon>Bacteroidota</taxon>
        <taxon>Cytophagia</taxon>
        <taxon>Cytophagales</taxon>
        <taxon>Cyclobacteriaceae</taxon>
        <taxon>Cyclobacterium</taxon>
    </lineage>
</organism>
<dbReference type="EMBL" id="FRCY01000012">
    <property type="protein sequence ID" value="SHN22883.1"/>
    <property type="molecule type" value="Genomic_DNA"/>
</dbReference>
<dbReference type="SMART" id="SM00342">
    <property type="entry name" value="HTH_ARAC"/>
    <property type="match status" value="1"/>
</dbReference>
<feature type="domain" description="HTH araC/xylS-type" evidence="4">
    <location>
        <begin position="219"/>
        <end position="317"/>
    </location>
</feature>
<dbReference type="Pfam" id="PF01965">
    <property type="entry name" value="DJ-1_PfpI"/>
    <property type="match status" value="1"/>
</dbReference>
<dbReference type="InterPro" id="IPR029062">
    <property type="entry name" value="Class_I_gatase-like"/>
</dbReference>
<keyword evidence="3" id="KW-0804">Transcription</keyword>